<dbReference type="PROSITE" id="PS00178">
    <property type="entry name" value="AA_TRNA_LIGASE_I"/>
    <property type="match status" value="1"/>
</dbReference>
<comment type="similarity">
    <text evidence="1 8 9">Belongs to the class-I aminoacyl-tRNA synthetase family.</text>
</comment>
<dbReference type="PANTHER" id="PTHR43766:SF1">
    <property type="entry name" value="TRYPTOPHAN--TRNA LIGASE, MITOCHONDRIAL"/>
    <property type="match status" value="1"/>
</dbReference>
<keyword evidence="2 8" id="KW-0436">Ligase</keyword>
<comment type="catalytic activity">
    <reaction evidence="7 8">
        <text>tRNA(Trp) + L-tryptophan + ATP = L-tryptophyl-tRNA(Trp) + AMP + diphosphate + H(+)</text>
        <dbReference type="Rhea" id="RHEA:24080"/>
        <dbReference type="Rhea" id="RHEA-COMP:9671"/>
        <dbReference type="Rhea" id="RHEA-COMP:9705"/>
        <dbReference type="ChEBI" id="CHEBI:15378"/>
        <dbReference type="ChEBI" id="CHEBI:30616"/>
        <dbReference type="ChEBI" id="CHEBI:33019"/>
        <dbReference type="ChEBI" id="CHEBI:57912"/>
        <dbReference type="ChEBI" id="CHEBI:78442"/>
        <dbReference type="ChEBI" id="CHEBI:78535"/>
        <dbReference type="ChEBI" id="CHEBI:456215"/>
        <dbReference type="EC" id="6.1.1.2"/>
    </reaction>
</comment>
<evidence type="ECO:0000256" key="8">
    <source>
        <dbReference type="HAMAP-Rule" id="MF_00140"/>
    </source>
</evidence>
<dbReference type="EMBL" id="CP048104">
    <property type="protein sequence ID" value="QKG84969.1"/>
    <property type="molecule type" value="Genomic_DNA"/>
</dbReference>
<dbReference type="SUPFAM" id="SSF52374">
    <property type="entry name" value="Nucleotidylyl transferase"/>
    <property type="match status" value="1"/>
</dbReference>
<dbReference type="PANTHER" id="PTHR43766">
    <property type="entry name" value="TRYPTOPHAN--TRNA LIGASE, MITOCHONDRIAL"/>
    <property type="match status" value="1"/>
</dbReference>
<dbReference type="Gene3D" id="3.40.50.620">
    <property type="entry name" value="HUPs"/>
    <property type="match status" value="1"/>
</dbReference>
<dbReference type="GO" id="GO:0006436">
    <property type="term" value="P:tryptophanyl-tRNA aminoacylation"/>
    <property type="evidence" value="ECO:0007669"/>
    <property type="project" value="UniProtKB-UniRule"/>
</dbReference>
<sequence length="330" mass="36999">MKRIFSGMQPTGVLHLGNYLGALKRFIPIQDEGECYFCVVDYHALTVPRDPAELKRKTVELAGLYLAAGLDPKKATLFAQSHNPDHTEAAWMLQCVARIGELNRMTQFKDKGKGSDSVTAGLYTYPVLMAADILLYQADEVPVGEDQKQHLELTRDIAERFNREYGDTFRIPEPKIGKAGARIMGLDHPEKKMSKSAASDANYVTLLEHPDSIMKKFKRAVTDSENEIRFDPETKPGVSNLLSIISVLTGKDISSLEKEYDGRGYGHLKIDTAEAVIQELRPLQERYTRLMEDGEVERVLAEGARRAREITGETLAQMREKMGLITRIGL</sequence>
<feature type="short sequence motif" description="'HIGH' region" evidence="8">
    <location>
        <begin position="10"/>
        <end position="18"/>
    </location>
</feature>
<dbReference type="RefSeq" id="WP_173223178.1">
    <property type="nucleotide sequence ID" value="NZ_CP048104.1"/>
</dbReference>
<reference evidence="10 11" key="1">
    <citation type="submission" date="2020-01" db="EMBL/GenBank/DDBJ databases">
        <authorList>
            <person name="Gulvik C.A."/>
            <person name="Batra D.G."/>
        </authorList>
    </citation>
    <scope>NUCLEOTIDE SEQUENCE [LARGE SCALE GENOMIC DNA]</scope>
    <source>
        <strain evidence="10 11">W9323</strain>
    </source>
</reference>
<accession>A0A7D3XNI6</accession>
<dbReference type="AlphaFoldDB" id="A0A7D3XNI6"/>
<dbReference type="InterPro" id="IPR014729">
    <property type="entry name" value="Rossmann-like_a/b/a_fold"/>
</dbReference>
<feature type="binding site" evidence="8">
    <location>
        <position position="183"/>
    </location>
    <ligand>
        <name>ATP</name>
        <dbReference type="ChEBI" id="CHEBI:30616"/>
    </ligand>
</feature>
<comment type="subunit">
    <text evidence="8">Homodimer.</text>
</comment>
<evidence type="ECO:0000256" key="4">
    <source>
        <dbReference type="ARBA" id="ARBA00022840"/>
    </source>
</evidence>
<feature type="binding site" evidence="8">
    <location>
        <position position="132"/>
    </location>
    <ligand>
        <name>L-tryptophan</name>
        <dbReference type="ChEBI" id="CHEBI:57912"/>
    </ligand>
</feature>
<evidence type="ECO:0000256" key="3">
    <source>
        <dbReference type="ARBA" id="ARBA00022741"/>
    </source>
</evidence>
<protein>
    <recommendedName>
        <fullName evidence="8">Tryptophan--tRNA ligase</fullName>
        <ecNumber evidence="8">6.1.1.2</ecNumber>
    </recommendedName>
    <alternativeName>
        <fullName evidence="8">Tryptophanyl-tRNA synthetase</fullName>
        <shortName evidence="8">TrpRS</shortName>
    </alternativeName>
</protein>
<feature type="binding site" evidence="8">
    <location>
        <begin position="192"/>
        <end position="196"/>
    </location>
    <ligand>
        <name>ATP</name>
        <dbReference type="ChEBI" id="CHEBI:30616"/>
    </ligand>
</feature>
<dbReference type="KEGG" id="kpul:GXN76_11140"/>
<dbReference type="Pfam" id="PF00579">
    <property type="entry name" value="tRNA-synt_1b"/>
    <property type="match status" value="1"/>
</dbReference>
<feature type="short sequence motif" description="'KMSKS' region" evidence="8">
    <location>
        <begin position="192"/>
        <end position="196"/>
    </location>
</feature>
<name>A0A7D3XNI6_9BACL</name>
<dbReference type="PRINTS" id="PR01039">
    <property type="entry name" value="TRNASYNTHTRP"/>
</dbReference>
<dbReference type="CDD" id="cd00806">
    <property type="entry name" value="TrpRS_core"/>
    <property type="match status" value="1"/>
</dbReference>
<dbReference type="NCBIfam" id="TIGR00233">
    <property type="entry name" value="trpS"/>
    <property type="match status" value="1"/>
</dbReference>
<dbReference type="GO" id="GO:0004830">
    <property type="term" value="F:tryptophan-tRNA ligase activity"/>
    <property type="evidence" value="ECO:0007669"/>
    <property type="project" value="UniProtKB-UniRule"/>
</dbReference>
<keyword evidence="3 8" id="KW-0547">Nucleotide-binding</keyword>
<dbReference type="InterPro" id="IPR001412">
    <property type="entry name" value="aa-tRNA-synth_I_CS"/>
</dbReference>
<dbReference type="GO" id="GO:0005524">
    <property type="term" value="F:ATP binding"/>
    <property type="evidence" value="ECO:0007669"/>
    <property type="project" value="UniProtKB-UniRule"/>
</dbReference>
<dbReference type="Gene3D" id="1.10.240.10">
    <property type="entry name" value="Tyrosyl-Transfer RNA Synthetase"/>
    <property type="match status" value="1"/>
</dbReference>
<evidence type="ECO:0000313" key="10">
    <source>
        <dbReference type="EMBL" id="QKG84969.1"/>
    </source>
</evidence>
<dbReference type="Proteomes" id="UP000503088">
    <property type="component" value="Chromosome"/>
</dbReference>
<dbReference type="GO" id="GO:0005829">
    <property type="term" value="C:cytosol"/>
    <property type="evidence" value="ECO:0007669"/>
    <property type="project" value="TreeGrafter"/>
</dbReference>
<feature type="binding site" evidence="8">
    <location>
        <begin position="144"/>
        <end position="146"/>
    </location>
    <ligand>
        <name>ATP</name>
        <dbReference type="ChEBI" id="CHEBI:30616"/>
    </ligand>
</feature>
<proteinExistence type="inferred from homology"/>
<dbReference type="InterPro" id="IPR050203">
    <property type="entry name" value="Trp-tRNA_synthetase"/>
</dbReference>
<comment type="function">
    <text evidence="8">Catalyzes the attachment of tryptophan to tRNA(Trp).</text>
</comment>
<dbReference type="InterPro" id="IPR024109">
    <property type="entry name" value="Trp-tRNA-ligase_bac-type"/>
</dbReference>
<dbReference type="HAMAP" id="MF_00140_B">
    <property type="entry name" value="Trp_tRNA_synth_B"/>
    <property type="match status" value="1"/>
</dbReference>
<keyword evidence="8" id="KW-0963">Cytoplasm</keyword>
<evidence type="ECO:0000256" key="2">
    <source>
        <dbReference type="ARBA" id="ARBA00022598"/>
    </source>
</evidence>
<evidence type="ECO:0000313" key="11">
    <source>
        <dbReference type="Proteomes" id="UP000503088"/>
    </source>
</evidence>
<evidence type="ECO:0000256" key="5">
    <source>
        <dbReference type="ARBA" id="ARBA00022917"/>
    </source>
</evidence>
<feature type="binding site" evidence="8">
    <location>
        <begin position="17"/>
        <end position="18"/>
    </location>
    <ligand>
        <name>ATP</name>
        <dbReference type="ChEBI" id="CHEBI:30616"/>
    </ligand>
</feature>
<organism evidence="10 11">
    <name type="scientific">Kroppenstedtia pulmonis</name>
    <dbReference type="NCBI Taxonomy" id="1380685"/>
    <lineage>
        <taxon>Bacteria</taxon>
        <taxon>Bacillati</taxon>
        <taxon>Bacillota</taxon>
        <taxon>Bacilli</taxon>
        <taxon>Bacillales</taxon>
        <taxon>Thermoactinomycetaceae</taxon>
        <taxon>Kroppenstedtia</taxon>
    </lineage>
</organism>
<comment type="subcellular location">
    <subcellularLocation>
        <location evidence="8">Cytoplasm</location>
    </subcellularLocation>
</comment>
<dbReference type="InterPro" id="IPR002305">
    <property type="entry name" value="aa-tRNA-synth_Ic"/>
</dbReference>
<keyword evidence="4 8" id="KW-0067">ATP-binding</keyword>
<dbReference type="FunFam" id="1.10.240.10:FF:000002">
    <property type="entry name" value="Tryptophan--tRNA ligase"/>
    <property type="match status" value="1"/>
</dbReference>
<evidence type="ECO:0000256" key="9">
    <source>
        <dbReference type="RuleBase" id="RU363036"/>
    </source>
</evidence>
<keyword evidence="5 8" id="KW-0648">Protein biosynthesis</keyword>
<keyword evidence="6 8" id="KW-0030">Aminoacyl-tRNA synthetase</keyword>
<evidence type="ECO:0000256" key="7">
    <source>
        <dbReference type="ARBA" id="ARBA00049929"/>
    </source>
</evidence>
<keyword evidence="11" id="KW-1185">Reference proteome</keyword>
<evidence type="ECO:0000256" key="6">
    <source>
        <dbReference type="ARBA" id="ARBA00023146"/>
    </source>
</evidence>
<dbReference type="InterPro" id="IPR002306">
    <property type="entry name" value="Trp-tRNA-ligase"/>
</dbReference>
<dbReference type="EC" id="6.1.1.2" evidence="8"/>
<gene>
    <name evidence="8 10" type="primary">trpS</name>
    <name evidence="10" type="ORF">GXN76_11140</name>
</gene>
<evidence type="ECO:0000256" key="1">
    <source>
        <dbReference type="ARBA" id="ARBA00005594"/>
    </source>
</evidence>
<feature type="binding site" evidence="8">
    <location>
        <begin position="9"/>
        <end position="11"/>
    </location>
    <ligand>
        <name>ATP</name>
        <dbReference type="ChEBI" id="CHEBI:30616"/>
    </ligand>
</feature>